<dbReference type="PANTHER" id="PTHR12526">
    <property type="entry name" value="GLYCOSYLTRANSFERASE"/>
    <property type="match status" value="1"/>
</dbReference>
<dbReference type="EMBL" id="QXJM01000030">
    <property type="protein sequence ID" value="RIE03802.1"/>
    <property type="molecule type" value="Genomic_DNA"/>
</dbReference>
<evidence type="ECO:0000313" key="6">
    <source>
        <dbReference type="Proteomes" id="UP000266340"/>
    </source>
</evidence>
<feature type="domain" description="Glycosyl transferase family 1" evidence="3">
    <location>
        <begin position="193"/>
        <end position="350"/>
    </location>
</feature>
<sequence>MKILLTIHHYLNPNAGAEGVTMQLAEAYRRLGHEAELFAYDHLPKKLPFHAKRLLFPYFVSRALRSAAAAYDIVDASSGDAWVWATAGGRGRRKGPTLVARSHGLEHLVHEVLVQRAKDGQHRLSWKYPIYHGGFRLWEVAQSFRKADGAVFLNQAEQSYGRDKFGMNFTAVIGNGIPAYLIGREIAQTPLEADSNVAIAVVGRYGTLKGSLDAAKALAPLMRSRANVTVTFLGTQCEASKVHEDYPAELHARIRVIPRYKHEELPELLKGHHIKLFATVKEGFGMALVEAMACGLAPVTTKIPGPSDIVTDGHDGFLLAPGDADGMYRALDKLVSDRPLLNRIRTEAYRTAQRYGWDDIARRTLAYYEECRDNKRRKSSS</sequence>
<dbReference type="OrthoDB" id="9795068at2"/>
<name>A0A398CNB5_9BACL</name>
<keyword evidence="6" id="KW-1185">Reference proteome</keyword>
<proteinExistence type="predicted"/>
<keyword evidence="1" id="KW-0328">Glycosyltransferase</keyword>
<evidence type="ECO:0000259" key="3">
    <source>
        <dbReference type="Pfam" id="PF00534"/>
    </source>
</evidence>
<accession>A0A398CNB5</accession>
<dbReference type="Gene3D" id="3.40.50.2000">
    <property type="entry name" value="Glycogen Phosphorylase B"/>
    <property type="match status" value="2"/>
</dbReference>
<evidence type="ECO:0000259" key="4">
    <source>
        <dbReference type="Pfam" id="PF13439"/>
    </source>
</evidence>
<comment type="caution">
    <text evidence="5">The sequence shown here is derived from an EMBL/GenBank/DDBJ whole genome shotgun (WGS) entry which is preliminary data.</text>
</comment>
<evidence type="ECO:0000256" key="1">
    <source>
        <dbReference type="ARBA" id="ARBA00022676"/>
    </source>
</evidence>
<dbReference type="Pfam" id="PF13439">
    <property type="entry name" value="Glyco_transf_4"/>
    <property type="match status" value="1"/>
</dbReference>
<gene>
    <name evidence="5" type="ORF">D3H35_09620</name>
</gene>
<organism evidence="5 6">
    <name type="scientific">Cohnella faecalis</name>
    <dbReference type="NCBI Taxonomy" id="2315694"/>
    <lineage>
        <taxon>Bacteria</taxon>
        <taxon>Bacillati</taxon>
        <taxon>Bacillota</taxon>
        <taxon>Bacilli</taxon>
        <taxon>Bacillales</taxon>
        <taxon>Paenibacillaceae</taxon>
        <taxon>Cohnella</taxon>
    </lineage>
</organism>
<reference evidence="5 6" key="1">
    <citation type="submission" date="2018-09" db="EMBL/GenBank/DDBJ databases">
        <title>Cohnella cavernae sp. nov., isolated from a karst cave.</title>
        <authorList>
            <person name="Zhu H."/>
        </authorList>
    </citation>
    <scope>NUCLEOTIDE SEQUENCE [LARGE SCALE GENOMIC DNA]</scope>
    <source>
        <strain evidence="5 6">K2E09-144</strain>
    </source>
</reference>
<evidence type="ECO:0000313" key="5">
    <source>
        <dbReference type="EMBL" id="RIE03802.1"/>
    </source>
</evidence>
<feature type="domain" description="Glycosyltransferase subfamily 4-like N-terminal" evidence="4">
    <location>
        <begin position="16"/>
        <end position="177"/>
    </location>
</feature>
<evidence type="ECO:0000256" key="2">
    <source>
        <dbReference type="ARBA" id="ARBA00022679"/>
    </source>
</evidence>
<dbReference type="GO" id="GO:0016757">
    <property type="term" value="F:glycosyltransferase activity"/>
    <property type="evidence" value="ECO:0007669"/>
    <property type="project" value="UniProtKB-KW"/>
</dbReference>
<dbReference type="RefSeq" id="WP_119148874.1">
    <property type="nucleotide sequence ID" value="NZ_JBHSOV010000021.1"/>
</dbReference>
<dbReference type="AlphaFoldDB" id="A0A398CNB5"/>
<dbReference type="InterPro" id="IPR028098">
    <property type="entry name" value="Glyco_trans_4-like_N"/>
</dbReference>
<dbReference type="Pfam" id="PF00534">
    <property type="entry name" value="Glycos_transf_1"/>
    <property type="match status" value="1"/>
</dbReference>
<dbReference type="CDD" id="cd03801">
    <property type="entry name" value="GT4_PimA-like"/>
    <property type="match status" value="1"/>
</dbReference>
<dbReference type="PANTHER" id="PTHR12526:SF510">
    <property type="entry name" value="D-INOSITOL 3-PHOSPHATE GLYCOSYLTRANSFERASE"/>
    <property type="match status" value="1"/>
</dbReference>
<keyword evidence="2 5" id="KW-0808">Transferase</keyword>
<dbReference type="InterPro" id="IPR001296">
    <property type="entry name" value="Glyco_trans_1"/>
</dbReference>
<dbReference type="SUPFAM" id="SSF53756">
    <property type="entry name" value="UDP-Glycosyltransferase/glycogen phosphorylase"/>
    <property type="match status" value="1"/>
</dbReference>
<protein>
    <submittedName>
        <fullName evidence="5">Glycosyltransferase</fullName>
    </submittedName>
</protein>
<dbReference type="Proteomes" id="UP000266340">
    <property type="component" value="Unassembled WGS sequence"/>
</dbReference>